<feature type="signal peptide" evidence="1">
    <location>
        <begin position="1"/>
        <end position="30"/>
    </location>
</feature>
<keyword evidence="1" id="KW-0732">Signal</keyword>
<organism evidence="2 3">
    <name type="scientific">Heterodera trifolii</name>
    <dbReference type="NCBI Taxonomy" id="157864"/>
    <lineage>
        <taxon>Eukaryota</taxon>
        <taxon>Metazoa</taxon>
        <taxon>Ecdysozoa</taxon>
        <taxon>Nematoda</taxon>
        <taxon>Chromadorea</taxon>
        <taxon>Rhabditida</taxon>
        <taxon>Tylenchina</taxon>
        <taxon>Tylenchomorpha</taxon>
        <taxon>Tylenchoidea</taxon>
        <taxon>Heteroderidae</taxon>
        <taxon>Heteroderinae</taxon>
        <taxon>Heterodera</taxon>
    </lineage>
</organism>
<dbReference type="EMBL" id="JBICBT010000258">
    <property type="protein sequence ID" value="KAL3119133.1"/>
    <property type="molecule type" value="Genomic_DNA"/>
</dbReference>
<feature type="chain" id="PRO_5044748038" description="WAP domain-containing protein" evidence="1">
    <location>
        <begin position="31"/>
        <end position="126"/>
    </location>
</feature>
<evidence type="ECO:0000313" key="2">
    <source>
        <dbReference type="EMBL" id="KAL3119133.1"/>
    </source>
</evidence>
<name>A0ABD2LV51_9BILA</name>
<gene>
    <name evidence="2" type="ORF">niasHT_003916</name>
</gene>
<accession>A0ABD2LV51</accession>
<sequence length="126" mass="13475">MLSQHFTFGFVPSLLIGLSLCIFLPAGGNGKCIASDGNSPNISSAQPLELGGCVNFRCPDNYECNDAYKCCLSALFDKNNSSNSNAFGRPFFGPTGDSNLNFTKAVGGLKETIDGFKNFVRLIFSL</sequence>
<evidence type="ECO:0000256" key="1">
    <source>
        <dbReference type="SAM" id="SignalP"/>
    </source>
</evidence>
<dbReference type="Proteomes" id="UP001620626">
    <property type="component" value="Unassembled WGS sequence"/>
</dbReference>
<evidence type="ECO:0000313" key="3">
    <source>
        <dbReference type="Proteomes" id="UP001620626"/>
    </source>
</evidence>
<keyword evidence="3" id="KW-1185">Reference proteome</keyword>
<proteinExistence type="predicted"/>
<protein>
    <recommendedName>
        <fullName evidence="4">WAP domain-containing protein</fullName>
    </recommendedName>
</protein>
<dbReference type="AlphaFoldDB" id="A0ABD2LV51"/>
<comment type="caution">
    <text evidence="2">The sequence shown here is derived from an EMBL/GenBank/DDBJ whole genome shotgun (WGS) entry which is preliminary data.</text>
</comment>
<reference evidence="2 3" key="1">
    <citation type="submission" date="2024-10" db="EMBL/GenBank/DDBJ databases">
        <authorList>
            <person name="Kim D."/>
        </authorList>
    </citation>
    <scope>NUCLEOTIDE SEQUENCE [LARGE SCALE GENOMIC DNA]</scope>
    <source>
        <strain evidence="2">BH-2024</strain>
    </source>
</reference>
<evidence type="ECO:0008006" key="4">
    <source>
        <dbReference type="Google" id="ProtNLM"/>
    </source>
</evidence>